<reference evidence="1 2" key="1">
    <citation type="submission" date="2016-10" db="EMBL/GenBank/DDBJ databases">
        <authorList>
            <person name="de Groot N.N."/>
        </authorList>
    </citation>
    <scope>NUCLEOTIDE SEQUENCE [LARGE SCALE GENOMIC DNA]</scope>
    <source>
        <strain evidence="1 2">CGMCC 4.7037</strain>
    </source>
</reference>
<keyword evidence="2" id="KW-1185">Reference proteome</keyword>
<dbReference type="AlphaFoldDB" id="A0A1H6F328"/>
<sequence>MTGREVLKLGDRIRFDQTDHTVVGISGTAVRLQSEAGSDSVVLQSHLLSWNDFQVIDGGKRPSVTALGLLDTVAPVGDTPAHCGAARRLVVAAGPVGSCQPTCTPVT</sequence>
<dbReference type="Proteomes" id="UP000236732">
    <property type="component" value="Unassembled WGS sequence"/>
</dbReference>
<proteinExistence type="predicted"/>
<evidence type="ECO:0000313" key="1">
    <source>
        <dbReference type="EMBL" id="SEH03629.1"/>
    </source>
</evidence>
<dbReference type="RefSeq" id="WP_146104233.1">
    <property type="nucleotide sequence ID" value="NZ_FNVT01000040.1"/>
</dbReference>
<dbReference type="EMBL" id="FNVT01000040">
    <property type="protein sequence ID" value="SEH03629.1"/>
    <property type="molecule type" value="Genomic_DNA"/>
</dbReference>
<name>A0A1H6F328_9ACTN</name>
<protein>
    <submittedName>
        <fullName evidence="1">Uncharacterized protein</fullName>
    </submittedName>
</protein>
<dbReference type="OrthoDB" id="52928at2"/>
<accession>A0A1H6F328</accession>
<evidence type="ECO:0000313" key="2">
    <source>
        <dbReference type="Proteomes" id="UP000236732"/>
    </source>
</evidence>
<organism evidence="1 2">
    <name type="scientific">Nonomuraea solani</name>
    <dbReference type="NCBI Taxonomy" id="1144553"/>
    <lineage>
        <taxon>Bacteria</taxon>
        <taxon>Bacillati</taxon>
        <taxon>Actinomycetota</taxon>
        <taxon>Actinomycetes</taxon>
        <taxon>Streptosporangiales</taxon>
        <taxon>Streptosporangiaceae</taxon>
        <taxon>Nonomuraea</taxon>
    </lineage>
</organism>
<gene>
    <name evidence="1" type="ORF">SAMN05444920_14043</name>
</gene>